<dbReference type="AlphaFoldDB" id="A0A0D2P058"/>
<reference evidence="3" key="1">
    <citation type="submission" date="2014-04" db="EMBL/GenBank/DDBJ databases">
        <title>Evolutionary Origins and Diversification of the Mycorrhizal Mutualists.</title>
        <authorList>
            <consortium name="DOE Joint Genome Institute"/>
            <consortium name="Mycorrhizal Genomics Consortium"/>
            <person name="Kohler A."/>
            <person name="Kuo A."/>
            <person name="Nagy L.G."/>
            <person name="Floudas D."/>
            <person name="Copeland A."/>
            <person name="Barry K.W."/>
            <person name="Cichocki N."/>
            <person name="Veneault-Fourrey C."/>
            <person name="LaButti K."/>
            <person name="Lindquist E.A."/>
            <person name="Lipzen A."/>
            <person name="Lundell T."/>
            <person name="Morin E."/>
            <person name="Murat C."/>
            <person name="Riley R."/>
            <person name="Ohm R."/>
            <person name="Sun H."/>
            <person name="Tunlid A."/>
            <person name="Henrissat B."/>
            <person name="Grigoriev I.V."/>
            <person name="Hibbett D.S."/>
            <person name="Martin F."/>
        </authorList>
    </citation>
    <scope>NUCLEOTIDE SEQUENCE [LARGE SCALE GENOMIC DNA]</scope>
    <source>
        <strain evidence="3">FD-334 SS-4</strain>
    </source>
</reference>
<dbReference type="EMBL" id="KN817537">
    <property type="protein sequence ID" value="KJA24319.1"/>
    <property type="molecule type" value="Genomic_DNA"/>
</dbReference>
<evidence type="ECO:0000313" key="3">
    <source>
        <dbReference type="Proteomes" id="UP000054270"/>
    </source>
</evidence>
<gene>
    <name evidence="2" type="ORF">HYPSUDRAFT_136399</name>
</gene>
<feature type="region of interest" description="Disordered" evidence="1">
    <location>
        <begin position="52"/>
        <end position="80"/>
    </location>
</feature>
<dbReference type="Gene3D" id="3.60.130.30">
    <property type="match status" value="1"/>
</dbReference>
<sequence>MPEELRVTLLSKLHLVYSSLKTVDSEAEGANNSFYSFHFSYYNRFSNRGDGTPANADPTTLMKDGRKKTNTCQNTPRRSNELKDRPEEYLKLQDALKPVFEWLTEQLRALLPETYAALSLFVEVLPCSDVTPIYPFGGFVININVTTRIHRDHGDHDICLVISISDCLGGELCLFEPGIVLDLRSGYSVIFASAAISHFNLHYKGIRASIVLHSDRGGMDWVVDRNGWAHNIFMRTHMSNSNNDDAGM</sequence>
<dbReference type="Proteomes" id="UP000054270">
    <property type="component" value="Unassembled WGS sequence"/>
</dbReference>
<proteinExistence type="predicted"/>
<accession>A0A0D2P058</accession>
<name>A0A0D2P058_HYPSF</name>
<protein>
    <submittedName>
        <fullName evidence="2">Uncharacterized protein</fullName>
    </submittedName>
</protein>
<dbReference type="OMA" id="FVININV"/>
<evidence type="ECO:0000313" key="2">
    <source>
        <dbReference type="EMBL" id="KJA24319.1"/>
    </source>
</evidence>
<dbReference type="OrthoDB" id="2535938at2759"/>
<evidence type="ECO:0000256" key="1">
    <source>
        <dbReference type="SAM" id="MobiDB-lite"/>
    </source>
</evidence>
<keyword evidence="3" id="KW-1185">Reference proteome</keyword>
<dbReference type="STRING" id="945553.A0A0D2P058"/>
<organism evidence="2 3">
    <name type="scientific">Hypholoma sublateritium (strain FD-334 SS-4)</name>
    <dbReference type="NCBI Taxonomy" id="945553"/>
    <lineage>
        <taxon>Eukaryota</taxon>
        <taxon>Fungi</taxon>
        <taxon>Dikarya</taxon>
        <taxon>Basidiomycota</taxon>
        <taxon>Agaricomycotina</taxon>
        <taxon>Agaricomycetes</taxon>
        <taxon>Agaricomycetidae</taxon>
        <taxon>Agaricales</taxon>
        <taxon>Agaricineae</taxon>
        <taxon>Strophariaceae</taxon>
        <taxon>Hypholoma</taxon>
    </lineage>
</organism>